<evidence type="ECO:0000256" key="1">
    <source>
        <dbReference type="ARBA" id="ARBA00004935"/>
    </source>
</evidence>
<dbReference type="PANTHER" id="PTHR48048:SF83">
    <property type="entry name" value="GLYCOSYLTRANSFERASE"/>
    <property type="match status" value="1"/>
</dbReference>
<dbReference type="Pfam" id="PF00201">
    <property type="entry name" value="UDPGT"/>
    <property type="match status" value="1"/>
</dbReference>
<organism evidence="7 8">
    <name type="scientific">Dovyalis caffra</name>
    <dbReference type="NCBI Taxonomy" id="77055"/>
    <lineage>
        <taxon>Eukaryota</taxon>
        <taxon>Viridiplantae</taxon>
        <taxon>Streptophyta</taxon>
        <taxon>Embryophyta</taxon>
        <taxon>Tracheophyta</taxon>
        <taxon>Spermatophyta</taxon>
        <taxon>Magnoliopsida</taxon>
        <taxon>eudicotyledons</taxon>
        <taxon>Gunneridae</taxon>
        <taxon>Pentapetalae</taxon>
        <taxon>rosids</taxon>
        <taxon>fabids</taxon>
        <taxon>Malpighiales</taxon>
        <taxon>Salicaceae</taxon>
        <taxon>Flacourtieae</taxon>
        <taxon>Dovyalis</taxon>
    </lineage>
</organism>
<dbReference type="EC" id="2.4.1.115" evidence="3"/>
<dbReference type="InterPro" id="IPR050481">
    <property type="entry name" value="UDP-glycosyltransf_plant"/>
</dbReference>
<dbReference type="PANTHER" id="PTHR48048">
    <property type="entry name" value="GLYCOSYLTRANSFERASE"/>
    <property type="match status" value="1"/>
</dbReference>
<evidence type="ECO:0000313" key="8">
    <source>
        <dbReference type="Proteomes" id="UP001314170"/>
    </source>
</evidence>
<sequence>MAPARNESTPKKALVFLPAPGIGHLVSVMEFAKRLIERDDSFSITMLLMSPPFAHNVTTYVEKLSVSHPEFQFLGLPSVTPPPLEDVLACPEHFVSVFIADHKTHVKDLIVNHVLSNKSVKLAGLVLDLFCTAFVDVAKDLGVPSYIFFASGAAFLGSMLYLPDRFDNGGITYKPTDPDSLIPSYINPVPSSVLPTLLFHEGGYSTFVGHARKFKEAKGIIVNTFAELESHAVNYLKGESSVPPVYTVGPVVDHKGNSPVADGNQRDEILTYLDAQPEKSVVFLCFGSQGSFGVPQLKEIALGLEQSGQRFLWSIRRPPSTESLNPSEVNDFSELLPEGFLERTKDVGLVCGWAPQVEVLAHKATGAFVSHCGWNSILESTWYGVPIVTWPLYGEQQINAFQLVKDAGVAVEVRMDYRKDTSDVVKAEQVAKAVKDVIEGASEVKSKVKAMSEIGRKALLEGGSSFVAFETLVGVLSGNSKA</sequence>
<dbReference type="AlphaFoldDB" id="A0AAV1S4L7"/>
<evidence type="ECO:0000256" key="2">
    <source>
        <dbReference type="ARBA" id="ARBA00009995"/>
    </source>
</evidence>
<dbReference type="FunFam" id="3.40.50.2000:FF:000056">
    <property type="entry name" value="Glycosyltransferase"/>
    <property type="match status" value="1"/>
</dbReference>
<name>A0AAV1S4L7_9ROSI</name>
<proteinExistence type="inferred from homology"/>
<gene>
    <name evidence="7" type="ORF">DCAF_LOCUS18083</name>
</gene>
<dbReference type="Gene3D" id="3.40.50.2000">
    <property type="entry name" value="Glycogen Phosphorylase B"/>
    <property type="match status" value="2"/>
</dbReference>
<comment type="caution">
    <text evidence="7">The sequence shown here is derived from an EMBL/GenBank/DDBJ whole genome shotgun (WGS) entry which is preliminary data.</text>
</comment>
<accession>A0AAV1S4L7</accession>
<comment type="pathway">
    <text evidence="1">Pigment biosynthesis; anthocyanin biosynthesis.</text>
</comment>
<dbReference type="InterPro" id="IPR002213">
    <property type="entry name" value="UDP_glucos_trans"/>
</dbReference>
<comment type="similarity">
    <text evidence="2">Belongs to the UDP-glycosyltransferase family.</text>
</comment>
<keyword evidence="5" id="KW-0808">Transferase</keyword>
<dbReference type="Proteomes" id="UP001314170">
    <property type="component" value="Unassembled WGS sequence"/>
</dbReference>
<evidence type="ECO:0000256" key="6">
    <source>
        <dbReference type="ARBA" id="ARBA00047606"/>
    </source>
</evidence>
<reference evidence="7 8" key="1">
    <citation type="submission" date="2024-01" db="EMBL/GenBank/DDBJ databases">
        <authorList>
            <person name="Waweru B."/>
        </authorList>
    </citation>
    <scope>NUCLEOTIDE SEQUENCE [LARGE SCALE GENOMIC DNA]</scope>
</reference>
<protein>
    <recommendedName>
        <fullName evidence="3">anthocyanidin 3-O-glucosyltransferase</fullName>
        <ecNumber evidence="3">2.4.1.115</ecNumber>
    </recommendedName>
</protein>
<dbReference type="GO" id="GO:0047213">
    <property type="term" value="F:anthocyanidin 3-O-glucosyltransferase activity"/>
    <property type="evidence" value="ECO:0007669"/>
    <property type="project" value="UniProtKB-EC"/>
</dbReference>
<dbReference type="EMBL" id="CAWUPB010001166">
    <property type="protein sequence ID" value="CAK7345078.1"/>
    <property type="molecule type" value="Genomic_DNA"/>
</dbReference>
<dbReference type="SUPFAM" id="SSF53756">
    <property type="entry name" value="UDP-Glycosyltransferase/glycogen phosphorylase"/>
    <property type="match status" value="1"/>
</dbReference>
<dbReference type="FunFam" id="3.40.50.2000:FF:000080">
    <property type="entry name" value="Glycosyltransferase"/>
    <property type="match status" value="1"/>
</dbReference>
<dbReference type="CDD" id="cd03784">
    <property type="entry name" value="GT1_Gtf-like"/>
    <property type="match status" value="1"/>
</dbReference>
<evidence type="ECO:0000313" key="7">
    <source>
        <dbReference type="EMBL" id="CAK7345078.1"/>
    </source>
</evidence>
<evidence type="ECO:0000256" key="5">
    <source>
        <dbReference type="ARBA" id="ARBA00022679"/>
    </source>
</evidence>
<comment type="catalytic activity">
    <reaction evidence="6">
        <text>an anthocyanidin + UDP-alpha-D-glucose + H(+) = an anthocyanidin 3-O-beta-D-glucoside + UDP</text>
        <dbReference type="Rhea" id="RHEA:20093"/>
        <dbReference type="ChEBI" id="CHEBI:15378"/>
        <dbReference type="ChEBI" id="CHEBI:16307"/>
        <dbReference type="ChEBI" id="CHEBI:58223"/>
        <dbReference type="ChEBI" id="CHEBI:58885"/>
        <dbReference type="ChEBI" id="CHEBI:143576"/>
        <dbReference type="EC" id="2.4.1.115"/>
    </reaction>
</comment>
<keyword evidence="4" id="KW-0328">Glycosyltransferase</keyword>
<evidence type="ECO:0000256" key="3">
    <source>
        <dbReference type="ARBA" id="ARBA00012585"/>
    </source>
</evidence>
<evidence type="ECO:0000256" key="4">
    <source>
        <dbReference type="ARBA" id="ARBA00022676"/>
    </source>
</evidence>
<keyword evidence="8" id="KW-1185">Reference proteome</keyword>